<gene>
    <name evidence="2" type="ORF">K402DRAFT_419365</name>
</gene>
<dbReference type="OrthoDB" id="1901244at2759"/>
<keyword evidence="3" id="KW-1185">Reference proteome</keyword>
<organism evidence="2 3">
    <name type="scientific">Aulographum hederae CBS 113979</name>
    <dbReference type="NCBI Taxonomy" id="1176131"/>
    <lineage>
        <taxon>Eukaryota</taxon>
        <taxon>Fungi</taxon>
        <taxon>Dikarya</taxon>
        <taxon>Ascomycota</taxon>
        <taxon>Pezizomycotina</taxon>
        <taxon>Dothideomycetes</taxon>
        <taxon>Pleosporomycetidae</taxon>
        <taxon>Aulographales</taxon>
        <taxon>Aulographaceae</taxon>
    </lineage>
</organism>
<evidence type="ECO:0000313" key="3">
    <source>
        <dbReference type="Proteomes" id="UP000800041"/>
    </source>
</evidence>
<dbReference type="Pfam" id="PF06884">
    <property type="entry name" value="DUF1264"/>
    <property type="match status" value="1"/>
</dbReference>
<comment type="similarity">
    <text evidence="1">Belongs to the OBAP family.</text>
</comment>
<name>A0A6G1H6D3_9PEZI</name>
<dbReference type="PANTHER" id="PTHR31360">
    <property type="match status" value="1"/>
</dbReference>
<evidence type="ECO:0000256" key="1">
    <source>
        <dbReference type="ARBA" id="ARBA00009740"/>
    </source>
</evidence>
<proteinExistence type="inferred from homology"/>
<dbReference type="PANTHER" id="PTHR31360:SF0">
    <property type="entry name" value="OIL BODY-ASSOCIATED PROTEIN 1B"/>
    <property type="match status" value="1"/>
</dbReference>
<reference evidence="2" key="1">
    <citation type="journal article" date="2020" name="Stud. Mycol.">
        <title>101 Dothideomycetes genomes: a test case for predicting lifestyles and emergence of pathogens.</title>
        <authorList>
            <person name="Haridas S."/>
            <person name="Albert R."/>
            <person name="Binder M."/>
            <person name="Bloem J."/>
            <person name="Labutti K."/>
            <person name="Salamov A."/>
            <person name="Andreopoulos B."/>
            <person name="Baker S."/>
            <person name="Barry K."/>
            <person name="Bills G."/>
            <person name="Bluhm B."/>
            <person name="Cannon C."/>
            <person name="Castanera R."/>
            <person name="Culley D."/>
            <person name="Daum C."/>
            <person name="Ezra D."/>
            <person name="Gonzalez J."/>
            <person name="Henrissat B."/>
            <person name="Kuo A."/>
            <person name="Liang C."/>
            <person name="Lipzen A."/>
            <person name="Lutzoni F."/>
            <person name="Magnuson J."/>
            <person name="Mondo S."/>
            <person name="Nolan M."/>
            <person name="Ohm R."/>
            <person name="Pangilinan J."/>
            <person name="Park H.-J."/>
            <person name="Ramirez L."/>
            <person name="Alfaro M."/>
            <person name="Sun H."/>
            <person name="Tritt A."/>
            <person name="Yoshinaga Y."/>
            <person name="Zwiers L.-H."/>
            <person name="Turgeon B."/>
            <person name="Goodwin S."/>
            <person name="Spatafora J."/>
            <person name="Crous P."/>
            <person name="Grigoriev I."/>
        </authorList>
    </citation>
    <scope>NUCLEOTIDE SEQUENCE</scope>
    <source>
        <strain evidence="2">CBS 113979</strain>
    </source>
</reference>
<dbReference type="InterPro" id="IPR010686">
    <property type="entry name" value="OBAP-like"/>
</dbReference>
<dbReference type="EMBL" id="ML977148">
    <property type="protein sequence ID" value="KAF1988518.1"/>
    <property type="molecule type" value="Genomic_DNA"/>
</dbReference>
<accession>A0A6G1H6D3</accession>
<protein>
    <submittedName>
        <fullName evidence="2">DUF1264-domain-containing protein</fullName>
    </submittedName>
</protein>
<sequence>MASATTPSPNQFGLVGPSNMMLFLNGFHFINGQPSHYIHANHHCVLVTADFIQCAIYVPGTNPAHLAGVEYIISAAAFAQLPMEEREMWHSHMYEVSSGLLIEPGTPDGVDKEAMKILVNTYGKTVHTWPYAAKDGPLPVGVPELVSGYTGGGAAAGGI</sequence>
<dbReference type="Proteomes" id="UP000800041">
    <property type="component" value="Unassembled WGS sequence"/>
</dbReference>
<evidence type="ECO:0000313" key="2">
    <source>
        <dbReference type="EMBL" id="KAF1988518.1"/>
    </source>
</evidence>
<dbReference type="AlphaFoldDB" id="A0A6G1H6D3"/>